<keyword evidence="1" id="KW-0472">Membrane</keyword>
<feature type="transmembrane region" description="Helical" evidence="1">
    <location>
        <begin position="97"/>
        <end position="117"/>
    </location>
</feature>
<dbReference type="Proteomes" id="UP000245638">
    <property type="component" value="Unassembled WGS sequence"/>
</dbReference>
<dbReference type="EMBL" id="QEFD01000164">
    <property type="protein sequence ID" value="PVU75026.1"/>
    <property type="molecule type" value="Genomic_DNA"/>
</dbReference>
<evidence type="ECO:0000313" key="3">
    <source>
        <dbReference type="Proteomes" id="UP000245638"/>
    </source>
</evidence>
<organism evidence="2 3">
    <name type="scientific">Acidianus hospitalis</name>
    <dbReference type="NCBI Taxonomy" id="563177"/>
    <lineage>
        <taxon>Archaea</taxon>
        <taxon>Thermoproteota</taxon>
        <taxon>Thermoprotei</taxon>
        <taxon>Sulfolobales</taxon>
        <taxon>Sulfolobaceae</taxon>
        <taxon>Acidianus</taxon>
    </lineage>
</organism>
<gene>
    <name evidence="2" type="ORF">DDW13_05575</name>
</gene>
<proteinExistence type="predicted"/>
<keyword evidence="1" id="KW-0812">Transmembrane</keyword>
<evidence type="ECO:0000313" key="2">
    <source>
        <dbReference type="EMBL" id="PVU75026.1"/>
    </source>
</evidence>
<comment type="caution">
    <text evidence="2">The sequence shown here is derived from an EMBL/GenBank/DDBJ whole genome shotgun (WGS) entry which is preliminary data.</text>
</comment>
<accession>A0A2T9X4K1</accession>
<name>A0A2T9X4K1_9CREN</name>
<dbReference type="AlphaFoldDB" id="A0A2T9X4K1"/>
<protein>
    <submittedName>
        <fullName evidence="2">Uncharacterized protein</fullName>
    </submittedName>
</protein>
<evidence type="ECO:0000256" key="1">
    <source>
        <dbReference type="SAM" id="Phobius"/>
    </source>
</evidence>
<reference evidence="2 3" key="1">
    <citation type="journal article" date="2015" name="Appl. Environ. Microbiol.">
        <title>Nanoarchaeota, Their Sulfolobales Host, and Nanoarchaeota Virus Distribution across Yellowstone National Park Hot Springs.</title>
        <authorList>
            <person name="Munson-McGee J.H."/>
            <person name="Field E.K."/>
            <person name="Bateson M."/>
            <person name="Rooney C."/>
            <person name="Stepanauskas R."/>
            <person name="Young M.J."/>
        </authorList>
    </citation>
    <scope>NUCLEOTIDE SEQUENCE [LARGE SCALE GENOMIC DNA]</scope>
    <source>
        <strain evidence="2">SCGC AC-742_N10</strain>
    </source>
</reference>
<sequence>MRLGIILISVGILILVLGEISFPLHTSLTVTHHFTSPPWFTSGKIYVNNGTFTVYSDYLVENLTKGQSTCLNNFTLIGKGNATVTFSGFKIFYTRNYITFSEIVIILGVVLEILRIIRLRLIR</sequence>
<keyword evidence="1" id="KW-1133">Transmembrane helix</keyword>